<feature type="region of interest" description="Disordered" evidence="1">
    <location>
        <begin position="308"/>
        <end position="343"/>
    </location>
</feature>
<feature type="compositionally biased region" description="Polar residues" evidence="1">
    <location>
        <begin position="331"/>
        <end position="340"/>
    </location>
</feature>
<name>A0ABR1K1Z6_9AGAR</name>
<evidence type="ECO:0000256" key="1">
    <source>
        <dbReference type="SAM" id="MobiDB-lite"/>
    </source>
</evidence>
<feature type="compositionally biased region" description="Low complexity" evidence="1">
    <location>
        <begin position="308"/>
        <end position="325"/>
    </location>
</feature>
<comment type="caution">
    <text evidence="2">The sequence shown here is derived from an EMBL/GenBank/DDBJ whole genome shotgun (WGS) entry which is preliminary data.</text>
</comment>
<protein>
    <submittedName>
        <fullName evidence="2">Uncharacterized protein</fullName>
    </submittedName>
</protein>
<feature type="region of interest" description="Disordered" evidence="1">
    <location>
        <begin position="370"/>
        <end position="473"/>
    </location>
</feature>
<sequence>MPELPITYWFDRQGSNKKSSRNHQPRVKRKQIEDTDDDWVEDGPPPKKSGKGKKSLSSTKSRPSEAKGSRAASNSRDVATPRTTEKYPTPKSLLRTKNQDTMTPLTDGDLIDLTEDNISSDSPSTSRLPEPRPLPPTPSSPHHLASPSFHTPRRHRKVIAKDDTIVPETPEGSPVKGTPVKRLPPALEDISQIPTSQSQDVDACWSPTKCRAPGERPSINPIQPVSSSQSVVPSSQSQDILCEATPKRGRRLPPLVGKEDVGLNDVTISQSQTETDYSFPYRFGAPVNNDDVVPTSQPQSEIDILDTTFVSPKPTSPPSSSLNTPRAVSLPNHNSTSSQPLDRFDSNASFIVPIEDVDISNLFEEGDLVPIINDQPPTNPSVSAKPPSQSVTESDSDGWRPPIRPITTAARTRPPGPAQTKSQSQSQTQSQTQSVTPSLPHSSHLTRSLSNQTQPDCEMEPESVPPTQDTGDLAFAPMVQESVSSFYTLPQEAKDFLEMFD</sequence>
<feature type="compositionally biased region" description="Polar residues" evidence="1">
    <location>
        <begin position="435"/>
        <end position="455"/>
    </location>
</feature>
<accession>A0ABR1K1Z6</accession>
<dbReference type="EMBL" id="JBANRG010000002">
    <property type="protein sequence ID" value="KAK7470949.1"/>
    <property type="molecule type" value="Genomic_DNA"/>
</dbReference>
<proteinExistence type="predicted"/>
<gene>
    <name evidence="2" type="ORF">VKT23_002364</name>
</gene>
<organism evidence="2 3">
    <name type="scientific">Marasmiellus scandens</name>
    <dbReference type="NCBI Taxonomy" id="2682957"/>
    <lineage>
        <taxon>Eukaryota</taxon>
        <taxon>Fungi</taxon>
        <taxon>Dikarya</taxon>
        <taxon>Basidiomycota</taxon>
        <taxon>Agaricomycotina</taxon>
        <taxon>Agaricomycetes</taxon>
        <taxon>Agaricomycetidae</taxon>
        <taxon>Agaricales</taxon>
        <taxon>Marasmiineae</taxon>
        <taxon>Omphalotaceae</taxon>
        <taxon>Marasmiellus</taxon>
    </lineage>
</organism>
<feature type="region of interest" description="Disordered" evidence="1">
    <location>
        <begin position="1"/>
        <end position="238"/>
    </location>
</feature>
<dbReference type="Proteomes" id="UP001498398">
    <property type="component" value="Unassembled WGS sequence"/>
</dbReference>
<feature type="compositionally biased region" description="Polar residues" evidence="1">
    <location>
        <begin position="380"/>
        <end position="393"/>
    </location>
</feature>
<reference evidence="2 3" key="1">
    <citation type="submission" date="2024-01" db="EMBL/GenBank/DDBJ databases">
        <title>A draft genome for the cacao thread blight pathogen Marasmiellus scandens.</title>
        <authorList>
            <person name="Baruah I.K."/>
            <person name="Leung J."/>
            <person name="Bukari Y."/>
            <person name="Amoako-Attah I."/>
            <person name="Meinhardt L.W."/>
            <person name="Bailey B.A."/>
            <person name="Cohen S.P."/>
        </authorList>
    </citation>
    <scope>NUCLEOTIDE SEQUENCE [LARGE SCALE GENOMIC DNA]</scope>
    <source>
        <strain evidence="2 3">GH-19</strain>
    </source>
</reference>
<evidence type="ECO:0000313" key="3">
    <source>
        <dbReference type="Proteomes" id="UP001498398"/>
    </source>
</evidence>
<feature type="compositionally biased region" description="Polar residues" evidence="1">
    <location>
        <begin position="95"/>
        <end position="104"/>
    </location>
</feature>
<evidence type="ECO:0000313" key="2">
    <source>
        <dbReference type="EMBL" id="KAK7470949.1"/>
    </source>
</evidence>
<feature type="compositionally biased region" description="Basic residues" evidence="1">
    <location>
        <begin position="18"/>
        <end position="29"/>
    </location>
</feature>
<feature type="compositionally biased region" description="Low complexity" evidence="1">
    <location>
        <begin position="217"/>
        <end position="238"/>
    </location>
</feature>
<feature type="compositionally biased region" description="Low complexity" evidence="1">
    <location>
        <begin position="419"/>
        <end position="434"/>
    </location>
</feature>
<keyword evidence="3" id="KW-1185">Reference proteome</keyword>